<reference evidence="3" key="2">
    <citation type="submission" date="2019-09" db="UniProtKB">
        <authorList>
            <consortium name="WormBaseParasite"/>
        </authorList>
    </citation>
    <scope>IDENTIFICATION</scope>
</reference>
<evidence type="ECO:0000313" key="2">
    <source>
        <dbReference type="Proteomes" id="UP000050761"/>
    </source>
</evidence>
<accession>A0A3P8A129</accession>
<dbReference type="EMBL" id="UZAH01027994">
    <property type="protein sequence ID" value="VDO96789.1"/>
    <property type="molecule type" value="Genomic_DNA"/>
</dbReference>
<reference evidence="1 2" key="1">
    <citation type="submission" date="2018-11" db="EMBL/GenBank/DDBJ databases">
        <authorList>
            <consortium name="Pathogen Informatics"/>
        </authorList>
    </citation>
    <scope>NUCLEOTIDE SEQUENCE [LARGE SCALE GENOMIC DNA]</scope>
</reference>
<gene>
    <name evidence="1" type="ORF">HPBE_LOCUS13603</name>
</gene>
<evidence type="ECO:0000313" key="1">
    <source>
        <dbReference type="EMBL" id="VDO96789.1"/>
    </source>
</evidence>
<dbReference type="WBParaSite" id="HPBE_0001360201-mRNA-1">
    <property type="protein sequence ID" value="HPBE_0001360201-mRNA-1"/>
    <property type="gene ID" value="HPBE_0001360201"/>
</dbReference>
<dbReference type="AlphaFoldDB" id="A0A183FY97"/>
<organism evidence="2 3">
    <name type="scientific">Heligmosomoides polygyrus</name>
    <name type="common">Parasitic roundworm</name>
    <dbReference type="NCBI Taxonomy" id="6339"/>
    <lineage>
        <taxon>Eukaryota</taxon>
        <taxon>Metazoa</taxon>
        <taxon>Ecdysozoa</taxon>
        <taxon>Nematoda</taxon>
        <taxon>Chromadorea</taxon>
        <taxon>Rhabditida</taxon>
        <taxon>Rhabditina</taxon>
        <taxon>Rhabditomorpha</taxon>
        <taxon>Strongyloidea</taxon>
        <taxon>Heligmosomidae</taxon>
        <taxon>Heligmosomoides</taxon>
    </lineage>
</organism>
<name>A0A183FY97_HELPZ</name>
<accession>A0A183FY97</accession>
<keyword evidence="2" id="KW-1185">Reference proteome</keyword>
<dbReference type="OrthoDB" id="5810331at2759"/>
<sequence>MSEESGNELYQHWVDQAFSSLMAAMATERLPKVSEMERKKHYKCAKEADDVQTHAKCVSSLLEANAEQAKQIRWMKLLGKKRLRSRGESPRP</sequence>
<dbReference type="Proteomes" id="UP000050761">
    <property type="component" value="Unassembled WGS sequence"/>
</dbReference>
<proteinExistence type="predicted"/>
<evidence type="ECO:0000313" key="3">
    <source>
        <dbReference type="WBParaSite" id="HPBE_0001360201-mRNA-1"/>
    </source>
</evidence>
<protein>
    <submittedName>
        <fullName evidence="3">PH domain-containing protein</fullName>
    </submittedName>
</protein>